<feature type="region of interest" description="Disordered" evidence="1">
    <location>
        <begin position="68"/>
        <end position="98"/>
    </location>
</feature>
<organism evidence="2 3">
    <name type="scientific">Vulpes vulpes</name>
    <name type="common">Red fox</name>
    <dbReference type="NCBI Taxonomy" id="9627"/>
    <lineage>
        <taxon>Eukaryota</taxon>
        <taxon>Metazoa</taxon>
        <taxon>Chordata</taxon>
        <taxon>Craniata</taxon>
        <taxon>Vertebrata</taxon>
        <taxon>Euteleostomi</taxon>
        <taxon>Mammalia</taxon>
        <taxon>Eutheria</taxon>
        <taxon>Laurasiatheria</taxon>
        <taxon>Carnivora</taxon>
        <taxon>Caniformia</taxon>
        <taxon>Canidae</taxon>
        <taxon>Vulpes</taxon>
    </lineage>
</organism>
<evidence type="ECO:0000313" key="2">
    <source>
        <dbReference type="Proteomes" id="UP001652641"/>
    </source>
</evidence>
<evidence type="ECO:0000256" key="1">
    <source>
        <dbReference type="SAM" id="MobiDB-lite"/>
    </source>
</evidence>
<dbReference type="InterPro" id="IPR011990">
    <property type="entry name" value="TPR-like_helical_dom_sf"/>
</dbReference>
<sequence length="688" mass="78425">MDSGNDKNSENTVNRIYPDQLVPKINTSKKMSTLANQPNILEMSQEVKKSCGDKQVEITSERIKMAKSIKEKQSNDSEKVAFKRKAENEEKPAGKKEAKITELDSMLISMPLPHIPLKNIMDVEAKLVYVDEEDVRYEFVESFMSTGIRPTSNQRAAEIVDPLHVPNFNFPPQIDKWLQVALKDASSCYRQKKYAVAAGQFRTALELCSKGAALGKPFEASAEDIASVASFIETKLVTCYLRMRKPDLALNHAHRSIVLNPAYFRNHLRQATVFRCLERYSEAARSAMIADYMFWLCGGSEQCISKLIKLYWQAMIEEAITRVESFSVMYTPFATKIRADKIEKVREVFTKTHPAYVEYIYTDLQGLHILPQTVDWSSFPPQQYLLTLGFKNKEDGKFLEKLSSRKLPTFTEHKTPFSLLTKEDTVRHMETMGKRILPILDFIRSTQLNGSFHGCSGVMEKLQYASLLSQLQRVKEQSQVINQAMAELATIPYLQDVSQQEAELLQSLMADAMDTLEGRRNDKERVWNTIQKDIVLDNTNTAPACTGLTIKERRQGYSYKFTEYYGFKQLGSESNYFKRREVETISPLKGWAQNFCPMLLGQSGCRPVQIHRVGGIDSISPRKSDMCIQKRNAMRASTLEASSSHRAMDLCPVPENTSKRARVRRIAKSRPLRLEHGKATLPNHEVSR</sequence>
<dbReference type="Gene3D" id="1.25.40.10">
    <property type="entry name" value="Tetratricopeptide repeat domain"/>
    <property type="match status" value="1"/>
</dbReference>
<dbReference type="InterPro" id="IPR029161">
    <property type="entry name" value="SPATA16"/>
</dbReference>
<proteinExistence type="predicted"/>
<dbReference type="PANTHER" id="PTHR47228">
    <property type="entry name" value="SPERMATOGENESIS-ASSOCIATED PROTEIN 16"/>
    <property type="match status" value="1"/>
</dbReference>
<name>A0ABM4ZXT7_VULVU</name>
<protein>
    <submittedName>
        <fullName evidence="3">Spermatogenesis-associated protein 16</fullName>
    </submittedName>
</protein>
<dbReference type="GeneID" id="112926639"/>
<accession>A0ABM4ZXT7</accession>
<gene>
    <name evidence="3" type="primary">SPATA16</name>
</gene>
<reference evidence="3" key="1">
    <citation type="submission" date="2025-08" db="UniProtKB">
        <authorList>
            <consortium name="RefSeq"/>
        </authorList>
    </citation>
    <scope>IDENTIFICATION</scope>
    <source>
        <tissue evidence="3">Cell line</tissue>
    </source>
</reference>
<dbReference type="RefSeq" id="XP_072607364.1">
    <property type="nucleotide sequence ID" value="XM_072751263.1"/>
</dbReference>
<dbReference type="Pfam" id="PF15015">
    <property type="entry name" value="NYD-SP12_N"/>
    <property type="match status" value="1"/>
</dbReference>
<dbReference type="PANTHER" id="PTHR47228:SF1">
    <property type="entry name" value="SPERMATOGENESIS-ASSOCIATED PROTEIN 16"/>
    <property type="match status" value="1"/>
</dbReference>
<dbReference type="SUPFAM" id="SSF48452">
    <property type="entry name" value="TPR-like"/>
    <property type="match status" value="1"/>
</dbReference>
<keyword evidence="2" id="KW-1185">Reference proteome</keyword>
<evidence type="ECO:0000313" key="3">
    <source>
        <dbReference type="RefSeq" id="XP_072607364.1"/>
    </source>
</evidence>
<dbReference type="Proteomes" id="UP001652641">
    <property type="component" value="Chromosome 3"/>
</dbReference>